<reference evidence="5" key="1">
    <citation type="submission" date="2025-08" db="UniProtKB">
        <authorList>
            <consortium name="Ensembl"/>
        </authorList>
    </citation>
    <scope>IDENTIFICATION</scope>
</reference>
<keyword evidence="6" id="KW-1185">Reference proteome</keyword>
<evidence type="ECO:0000256" key="2">
    <source>
        <dbReference type="RuleBase" id="RU004439"/>
    </source>
</evidence>
<dbReference type="GO" id="GO:0005615">
    <property type="term" value="C:extracellular space"/>
    <property type="evidence" value="ECO:0007669"/>
    <property type="project" value="TreeGrafter"/>
</dbReference>
<dbReference type="InterPro" id="IPR011162">
    <property type="entry name" value="MHC_I/II-like_Ag-recog"/>
</dbReference>
<dbReference type="Proteomes" id="UP000261380">
    <property type="component" value="Unplaced"/>
</dbReference>
<keyword evidence="1" id="KW-0325">Glycoprotein</keyword>
<dbReference type="PRINTS" id="PR01638">
    <property type="entry name" value="MHCCLASSI"/>
</dbReference>
<dbReference type="PANTHER" id="PTHR16675:SF237">
    <property type="entry name" value="MHC CLASS I ANTIGEN TRANSCRIPT VARIANT 1-RELATED"/>
    <property type="match status" value="1"/>
</dbReference>
<dbReference type="GeneTree" id="ENSGT01120000271828"/>
<keyword evidence="3" id="KW-1133">Transmembrane helix</keyword>
<dbReference type="FunFam" id="3.30.500.10:FF:000001">
    <property type="entry name" value="H-2 class I histocompatibility antigen, alpha chain"/>
    <property type="match status" value="1"/>
</dbReference>
<dbReference type="Ensembl" id="ENSXCOT00000018800.1">
    <property type="protein sequence ID" value="ENSXCOP00000018567.1"/>
    <property type="gene ID" value="ENSXCOG00000013522.1"/>
</dbReference>
<evidence type="ECO:0000259" key="4">
    <source>
        <dbReference type="PROSITE" id="PS50835"/>
    </source>
</evidence>
<dbReference type="GO" id="GO:0006955">
    <property type="term" value="P:immune response"/>
    <property type="evidence" value="ECO:0007669"/>
    <property type="project" value="TreeGrafter"/>
</dbReference>
<evidence type="ECO:0000313" key="6">
    <source>
        <dbReference type="Proteomes" id="UP000261380"/>
    </source>
</evidence>
<dbReference type="SUPFAM" id="SSF48726">
    <property type="entry name" value="Immunoglobulin"/>
    <property type="match status" value="1"/>
</dbReference>
<dbReference type="InterPro" id="IPR013783">
    <property type="entry name" value="Ig-like_fold"/>
</dbReference>
<protein>
    <recommendedName>
        <fullName evidence="4">Ig-like domain-containing protein</fullName>
    </recommendedName>
</protein>
<proteinExistence type="inferred from homology"/>
<comment type="similarity">
    <text evidence="2">Belongs to the MHC class I family.</text>
</comment>
<dbReference type="Pfam" id="PF07654">
    <property type="entry name" value="C1-set"/>
    <property type="match status" value="1"/>
</dbReference>
<organism evidence="5 6">
    <name type="scientific">Xiphophorus couchianus</name>
    <name type="common">Monterrey platyfish</name>
    <dbReference type="NCBI Taxonomy" id="32473"/>
    <lineage>
        <taxon>Eukaryota</taxon>
        <taxon>Metazoa</taxon>
        <taxon>Chordata</taxon>
        <taxon>Craniata</taxon>
        <taxon>Vertebrata</taxon>
        <taxon>Euteleostomi</taxon>
        <taxon>Actinopterygii</taxon>
        <taxon>Neopterygii</taxon>
        <taxon>Teleostei</taxon>
        <taxon>Neoteleostei</taxon>
        <taxon>Acanthomorphata</taxon>
        <taxon>Ovalentaria</taxon>
        <taxon>Atherinomorphae</taxon>
        <taxon>Cyprinodontiformes</taxon>
        <taxon>Poeciliidae</taxon>
        <taxon>Poeciliinae</taxon>
        <taxon>Xiphophorus</taxon>
    </lineage>
</organism>
<feature type="domain" description="Ig-like" evidence="4">
    <location>
        <begin position="228"/>
        <end position="318"/>
    </location>
</feature>
<dbReference type="Gene3D" id="2.60.40.10">
    <property type="entry name" value="Immunoglobulins"/>
    <property type="match status" value="1"/>
</dbReference>
<dbReference type="InterPro" id="IPR007110">
    <property type="entry name" value="Ig-like_dom"/>
</dbReference>
<dbReference type="InterPro" id="IPR037055">
    <property type="entry name" value="MHC_I-like_Ag-recog_sf"/>
</dbReference>
<dbReference type="FunFam" id="2.60.40.10:FF:000943">
    <property type="entry name" value="Classical MHC class I molecule, alpha-chain"/>
    <property type="match status" value="1"/>
</dbReference>
<keyword evidence="3" id="KW-0812">Transmembrane</keyword>
<dbReference type="AlphaFoldDB" id="A0A3B5M550"/>
<dbReference type="InterPro" id="IPR001039">
    <property type="entry name" value="MHC_I_a_a1/a2"/>
</dbReference>
<feature type="transmembrane region" description="Helical" evidence="3">
    <location>
        <begin position="332"/>
        <end position="354"/>
    </location>
</feature>
<dbReference type="InterPro" id="IPR011161">
    <property type="entry name" value="MHC_I-like_Ag-recog"/>
</dbReference>
<dbReference type="InterPro" id="IPR036179">
    <property type="entry name" value="Ig-like_dom_sf"/>
</dbReference>
<evidence type="ECO:0000256" key="3">
    <source>
        <dbReference type="SAM" id="Phobius"/>
    </source>
</evidence>
<dbReference type="GO" id="GO:0009897">
    <property type="term" value="C:external side of plasma membrane"/>
    <property type="evidence" value="ECO:0007669"/>
    <property type="project" value="TreeGrafter"/>
</dbReference>
<sequence length="364" mass="41670">MTPSSANSETPKDLSILLKISLIIILNNIGLIILPWGKCLFLTVTHSLKYFYTASSGIENFPSYVSVGLVDDVQISYCDSRTNENIPKQDWMNKVNSEYPDYWKEETETCLAKQQLLKDNLEIAKLRFNKTGGEHIYQQMYGCEWDDETGKVKGYDEFGYDGEDLIRLDPKTQEWIAPKPQAVNTKHKWDHDRNAVDHEKFYLTQTCVEWLKKYVNYGKRSVMRTVRPSVSLLQKSSSSPVGCFATGFYPDRAYMFWRKDGEEIHDGVEKGEIKPNNDGTFQMNVDIDLSSVATGDWIKYECVFQLSGVNEDMTSRLEKTRILTNEPNITNVIIPVVVAVAVLGLIAVIGFIIYKKMNGEKWIF</sequence>
<dbReference type="PANTHER" id="PTHR16675">
    <property type="entry name" value="MHC CLASS I-RELATED"/>
    <property type="match status" value="1"/>
</dbReference>
<keyword evidence="3" id="KW-0472">Membrane</keyword>
<evidence type="ECO:0000313" key="5">
    <source>
        <dbReference type="Ensembl" id="ENSXCOP00000018567.1"/>
    </source>
</evidence>
<dbReference type="InterPro" id="IPR003597">
    <property type="entry name" value="Ig_C1-set"/>
</dbReference>
<dbReference type="InterPro" id="IPR050208">
    <property type="entry name" value="MHC_class-I_related"/>
</dbReference>
<dbReference type="Gene3D" id="3.30.500.10">
    <property type="entry name" value="MHC class I-like antigen recognition-like"/>
    <property type="match status" value="1"/>
</dbReference>
<name>A0A3B5M550_9TELE</name>
<dbReference type="SUPFAM" id="SSF54452">
    <property type="entry name" value="MHC antigen-recognition domain"/>
    <property type="match status" value="1"/>
</dbReference>
<reference evidence="5" key="2">
    <citation type="submission" date="2025-09" db="UniProtKB">
        <authorList>
            <consortium name="Ensembl"/>
        </authorList>
    </citation>
    <scope>IDENTIFICATION</scope>
</reference>
<evidence type="ECO:0000256" key="1">
    <source>
        <dbReference type="ARBA" id="ARBA00023180"/>
    </source>
</evidence>
<dbReference type="STRING" id="32473.ENSXCOP00000018567"/>
<dbReference type="Pfam" id="PF00129">
    <property type="entry name" value="MHC_I"/>
    <property type="match status" value="1"/>
</dbReference>
<dbReference type="PROSITE" id="PS50835">
    <property type="entry name" value="IG_LIKE"/>
    <property type="match status" value="1"/>
</dbReference>
<feature type="transmembrane region" description="Helical" evidence="3">
    <location>
        <begin position="16"/>
        <end position="37"/>
    </location>
</feature>
<accession>A0A3B5M550</accession>